<name>A0A4U6VZQ3_SETVI</name>
<proteinExistence type="predicted"/>
<accession>A0A4U6VZQ3</accession>
<evidence type="ECO:0000313" key="2">
    <source>
        <dbReference type="Proteomes" id="UP000298652"/>
    </source>
</evidence>
<dbReference type="Gramene" id="TKW34443">
    <property type="protein sequence ID" value="TKW34443"/>
    <property type="gene ID" value="SEVIR_2G308000v2"/>
</dbReference>
<organism evidence="1 2">
    <name type="scientific">Setaria viridis</name>
    <name type="common">Green bristlegrass</name>
    <name type="synonym">Setaria italica subsp. viridis</name>
    <dbReference type="NCBI Taxonomy" id="4556"/>
    <lineage>
        <taxon>Eukaryota</taxon>
        <taxon>Viridiplantae</taxon>
        <taxon>Streptophyta</taxon>
        <taxon>Embryophyta</taxon>
        <taxon>Tracheophyta</taxon>
        <taxon>Spermatophyta</taxon>
        <taxon>Magnoliopsida</taxon>
        <taxon>Liliopsida</taxon>
        <taxon>Poales</taxon>
        <taxon>Poaceae</taxon>
        <taxon>PACMAD clade</taxon>
        <taxon>Panicoideae</taxon>
        <taxon>Panicodae</taxon>
        <taxon>Paniceae</taxon>
        <taxon>Cenchrinae</taxon>
        <taxon>Setaria</taxon>
    </lineage>
</organism>
<keyword evidence="2" id="KW-1185">Reference proteome</keyword>
<protein>
    <submittedName>
        <fullName evidence="1">Uncharacterized protein</fullName>
    </submittedName>
</protein>
<dbReference type="EMBL" id="CM016553">
    <property type="protein sequence ID" value="TKW34443.1"/>
    <property type="molecule type" value="Genomic_DNA"/>
</dbReference>
<reference evidence="1" key="1">
    <citation type="submission" date="2019-03" db="EMBL/GenBank/DDBJ databases">
        <title>WGS assembly of Setaria viridis.</title>
        <authorList>
            <person name="Huang P."/>
            <person name="Jenkins J."/>
            <person name="Grimwood J."/>
            <person name="Barry K."/>
            <person name="Healey A."/>
            <person name="Mamidi S."/>
            <person name="Sreedasyam A."/>
            <person name="Shu S."/>
            <person name="Feldman M."/>
            <person name="Wu J."/>
            <person name="Yu Y."/>
            <person name="Chen C."/>
            <person name="Johnson J."/>
            <person name="Rokhsar D."/>
            <person name="Baxter I."/>
            <person name="Schmutz J."/>
            <person name="Brutnell T."/>
            <person name="Kellogg E."/>
        </authorList>
    </citation>
    <scope>NUCLEOTIDE SEQUENCE [LARGE SCALE GENOMIC DNA]</scope>
</reference>
<dbReference type="AlphaFoldDB" id="A0A4U6VZQ3"/>
<evidence type="ECO:0000313" key="1">
    <source>
        <dbReference type="EMBL" id="TKW34443.1"/>
    </source>
</evidence>
<dbReference type="Proteomes" id="UP000298652">
    <property type="component" value="Chromosome 2"/>
</dbReference>
<sequence>MTPPVYTVTGSQACVFLAVQCASGHASGLKCLNAFTSRGQGASVQMIEDLGTSLLWSRSWGALLPSKANPPVILHQARWCRSRRPIGRRRWRWMPGGDGAGFSPPSDSEDFTAANKDNLGHLVFEPRALSLSHTFRFV</sequence>
<gene>
    <name evidence="1" type="ORF">SEVIR_2G308000v2</name>
</gene>